<dbReference type="RefSeq" id="WP_115936079.1">
    <property type="nucleotide sequence ID" value="NZ_QRDW01000002.1"/>
</dbReference>
<name>A0A3D9HSS1_9PROT</name>
<evidence type="ECO:0000313" key="2">
    <source>
        <dbReference type="Proteomes" id="UP000256845"/>
    </source>
</evidence>
<dbReference type="AlphaFoldDB" id="A0A3D9HSS1"/>
<sequence>MAKDADFVPGSLHLRKLSVGSESVDSMIAWQDMMRARRGGHIWHVTRSWPKRAEELLQGGSLYWIIKGVMVARQPIIGFEEHPPENPEDKPYCRIMLGDEVIKTHPWPHRPFQGWRYLKAEDAPPDLDGAGGDDQMPPEMAAELKALGLL</sequence>
<comment type="caution">
    <text evidence="1">The sequence shown here is derived from an EMBL/GenBank/DDBJ whole genome shotgun (WGS) entry which is preliminary data.</text>
</comment>
<dbReference type="Pfam" id="PF07370">
    <property type="entry name" value="DUF1489"/>
    <property type="match status" value="1"/>
</dbReference>
<evidence type="ECO:0008006" key="3">
    <source>
        <dbReference type="Google" id="ProtNLM"/>
    </source>
</evidence>
<dbReference type="OrthoDB" id="9798292at2"/>
<dbReference type="EMBL" id="QRDW01000002">
    <property type="protein sequence ID" value="RED52553.1"/>
    <property type="molecule type" value="Genomic_DNA"/>
</dbReference>
<accession>A0A3D9HSS1</accession>
<gene>
    <name evidence="1" type="ORF">DFP90_102576</name>
</gene>
<protein>
    <recommendedName>
        <fullName evidence="3">DUF1489 family protein</fullName>
    </recommendedName>
</protein>
<dbReference type="PIRSF" id="PIRSF032025">
    <property type="entry name" value="UCP032025"/>
    <property type="match status" value="1"/>
</dbReference>
<keyword evidence="2" id="KW-1185">Reference proteome</keyword>
<dbReference type="InterPro" id="IPR008320">
    <property type="entry name" value="UCP032025"/>
</dbReference>
<proteinExistence type="predicted"/>
<dbReference type="Proteomes" id="UP000256845">
    <property type="component" value="Unassembled WGS sequence"/>
</dbReference>
<evidence type="ECO:0000313" key="1">
    <source>
        <dbReference type="EMBL" id="RED52553.1"/>
    </source>
</evidence>
<organism evidence="1 2">
    <name type="scientific">Aestuariispira insulae</name>
    <dbReference type="NCBI Taxonomy" id="1461337"/>
    <lineage>
        <taxon>Bacteria</taxon>
        <taxon>Pseudomonadati</taxon>
        <taxon>Pseudomonadota</taxon>
        <taxon>Alphaproteobacteria</taxon>
        <taxon>Rhodospirillales</taxon>
        <taxon>Kiloniellaceae</taxon>
        <taxon>Aestuariispira</taxon>
    </lineage>
</organism>
<reference evidence="1 2" key="1">
    <citation type="submission" date="2018-07" db="EMBL/GenBank/DDBJ databases">
        <title>Genomic Encyclopedia of Type Strains, Phase III (KMG-III): the genomes of soil and plant-associated and newly described type strains.</title>
        <authorList>
            <person name="Whitman W."/>
        </authorList>
    </citation>
    <scope>NUCLEOTIDE SEQUENCE [LARGE SCALE GENOMIC DNA]</scope>
    <source>
        <strain evidence="1 2">CECT 8488</strain>
    </source>
</reference>